<dbReference type="GO" id="GO:0005524">
    <property type="term" value="F:ATP binding"/>
    <property type="evidence" value="ECO:0007669"/>
    <property type="project" value="UniProtKB-KW"/>
</dbReference>
<evidence type="ECO:0000256" key="21">
    <source>
        <dbReference type="PIRSR" id="PIRSR600829-2"/>
    </source>
</evidence>
<comment type="function">
    <text evidence="24">Catalyzes the ATP-dependent phosphorylation of sn-l,2-diacylglycerol (DAG) to phosphatidic acid. Involved in the recycling of diacylglycerol produced as a by-product during membrane-derived oligosaccharide (MDO) biosynthesis.</text>
</comment>
<keyword evidence="8 24" id="KW-0808">Transferase</keyword>
<keyword evidence="13 22" id="KW-0067">ATP-binding</keyword>
<evidence type="ECO:0000256" key="11">
    <source>
        <dbReference type="ARBA" id="ARBA00022741"/>
    </source>
</evidence>
<evidence type="ECO:0000256" key="6">
    <source>
        <dbReference type="ARBA" id="ARBA00022516"/>
    </source>
</evidence>
<dbReference type="AlphaFoldDB" id="A0A1G6AG88"/>
<feature type="binding site" evidence="22">
    <location>
        <position position="78"/>
    </location>
    <ligand>
        <name>ATP</name>
        <dbReference type="ChEBI" id="CHEBI:30616"/>
    </ligand>
</feature>
<feature type="binding site" evidence="21">
    <location>
        <begin position="32"/>
        <end position="36"/>
    </location>
    <ligand>
        <name>substrate</name>
    </ligand>
</feature>
<evidence type="ECO:0000256" key="10">
    <source>
        <dbReference type="ARBA" id="ARBA00022723"/>
    </source>
</evidence>
<keyword evidence="16 24" id="KW-0443">Lipid metabolism</keyword>
<evidence type="ECO:0000256" key="2">
    <source>
        <dbReference type="ARBA" id="ARBA00005967"/>
    </source>
</evidence>
<feature type="binding site" evidence="21">
    <location>
        <position position="57"/>
    </location>
    <ligand>
        <name>substrate</name>
    </ligand>
</feature>
<dbReference type="PROSITE" id="PS01069">
    <property type="entry name" value="DAGK_PROKAR"/>
    <property type="match status" value="1"/>
</dbReference>
<dbReference type="PANTHER" id="PTHR34299:SF1">
    <property type="entry name" value="DIACYLGLYCEROL KINASE"/>
    <property type="match status" value="1"/>
</dbReference>
<dbReference type="STRING" id="617002.SAMN05660653_00311"/>
<evidence type="ECO:0000256" key="14">
    <source>
        <dbReference type="ARBA" id="ARBA00022842"/>
    </source>
</evidence>
<dbReference type="InterPro" id="IPR033718">
    <property type="entry name" value="DAGK_prok"/>
</dbReference>
<keyword evidence="19 24" id="KW-1208">Phospholipid metabolism</keyword>
<evidence type="ECO:0000256" key="9">
    <source>
        <dbReference type="ARBA" id="ARBA00022692"/>
    </source>
</evidence>
<keyword evidence="11 22" id="KW-0547">Nucleotide-binding</keyword>
<feature type="binding site" evidence="22">
    <location>
        <begin position="87"/>
        <end position="89"/>
    </location>
    <ligand>
        <name>ATP</name>
        <dbReference type="ChEBI" id="CHEBI:30616"/>
    </ligand>
</feature>
<evidence type="ECO:0000313" key="25">
    <source>
        <dbReference type="EMBL" id="SDB07461.1"/>
    </source>
</evidence>
<feature type="binding site" evidence="21">
    <location>
        <position position="71"/>
    </location>
    <ligand>
        <name>substrate</name>
    </ligand>
</feature>
<keyword evidence="14 23" id="KW-0460">Magnesium</keyword>
<feature type="transmembrane region" description="Helical" evidence="24">
    <location>
        <begin position="57"/>
        <end position="77"/>
    </location>
</feature>
<reference evidence="25 26" key="1">
    <citation type="submission" date="2016-10" db="EMBL/GenBank/DDBJ databases">
        <authorList>
            <person name="de Groot N.N."/>
        </authorList>
    </citation>
    <scope>NUCLEOTIDE SEQUENCE [LARGE SCALE GENOMIC DNA]</scope>
    <source>
        <strain evidence="25 26">ASO4-2</strain>
    </source>
</reference>
<sequence>MEKRGLRGIPRLVRAAVCSVQGLRFAWKNQEAFRLEVLAALILIPLAFWWSEHAVERILLIGSVVLVMVVELLNSAVETVVDRIGLEHHALSGMAKDISSAAVLLTLLLVPFVWGMILLG</sequence>
<dbReference type="InterPro" id="IPR000829">
    <property type="entry name" value="DAGK"/>
</dbReference>
<dbReference type="CDD" id="cd14264">
    <property type="entry name" value="DAGK_IM"/>
    <property type="match status" value="1"/>
</dbReference>
<evidence type="ECO:0000256" key="18">
    <source>
        <dbReference type="ARBA" id="ARBA00023209"/>
    </source>
</evidence>
<evidence type="ECO:0000313" key="26">
    <source>
        <dbReference type="Proteomes" id="UP000198771"/>
    </source>
</evidence>
<dbReference type="Gene3D" id="1.10.287.3610">
    <property type="match status" value="1"/>
</dbReference>
<feature type="binding site" evidence="23">
    <location>
        <position position="78"/>
    </location>
    <ligand>
        <name>a divalent metal cation</name>
        <dbReference type="ChEBI" id="CHEBI:60240"/>
    </ligand>
</feature>
<keyword evidence="15 24" id="KW-1133">Transmembrane helix</keyword>
<protein>
    <recommendedName>
        <fullName evidence="4 24">Diacylglycerol kinase</fullName>
        <ecNumber evidence="3 24">2.7.1.107</ecNumber>
    </recommendedName>
</protein>
<dbReference type="OrthoDB" id="5460798at2"/>
<comment type="similarity">
    <text evidence="2 24">Belongs to the bacterial diacylglycerol kinase family.</text>
</comment>
<dbReference type="GO" id="GO:0005886">
    <property type="term" value="C:plasma membrane"/>
    <property type="evidence" value="ECO:0007669"/>
    <property type="project" value="UniProtKB-SubCell"/>
</dbReference>
<organism evidence="25 26">
    <name type="scientific">Desulfonatronum thiosulfatophilum</name>
    <dbReference type="NCBI Taxonomy" id="617002"/>
    <lineage>
        <taxon>Bacteria</taxon>
        <taxon>Pseudomonadati</taxon>
        <taxon>Thermodesulfobacteriota</taxon>
        <taxon>Desulfovibrionia</taxon>
        <taxon>Desulfovibrionales</taxon>
        <taxon>Desulfonatronaceae</taxon>
        <taxon>Desulfonatronum</taxon>
    </lineage>
</organism>
<evidence type="ECO:0000256" key="13">
    <source>
        <dbReference type="ARBA" id="ARBA00022840"/>
    </source>
</evidence>
<evidence type="ECO:0000256" key="8">
    <source>
        <dbReference type="ARBA" id="ARBA00022679"/>
    </source>
</evidence>
<feature type="transmembrane region" description="Helical" evidence="24">
    <location>
        <begin position="98"/>
        <end position="119"/>
    </location>
</feature>
<feature type="binding site" evidence="21">
    <location>
        <begin position="24"/>
        <end position="27"/>
    </location>
    <ligand>
        <name>substrate</name>
    </ligand>
</feature>
<evidence type="ECO:0000256" key="15">
    <source>
        <dbReference type="ARBA" id="ARBA00022989"/>
    </source>
</evidence>
<dbReference type="EC" id="2.7.1.107" evidence="3 24"/>
<evidence type="ECO:0000256" key="24">
    <source>
        <dbReference type="RuleBase" id="RU363065"/>
    </source>
</evidence>
<keyword evidence="5" id="KW-1003">Cell membrane</keyword>
<feature type="transmembrane region" description="Helical" evidence="24">
    <location>
        <begin position="33"/>
        <end position="51"/>
    </location>
</feature>
<keyword evidence="10 23" id="KW-0479">Metal-binding</keyword>
<proteinExistence type="inferred from homology"/>
<dbReference type="InterPro" id="IPR036945">
    <property type="entry name" value="DAGK_sf"/>
</dbReference>
<feature type="binding site" evidence="21">
    <location>
        <position position="100"/>
    </location>
    <ligand>
        <name>substrate</name>
    </ligand>
</feature>
<keyword evidence="12 24" id="KW-0418">Kinase</keyword>
<evidence type="ECO:0000256" key="19">
    <source>
        <dbReference type="ARBA" id="ARBA00023264"/>
    </source>
</evidence>
<evidence type="ECO:0000256" key="7">
    <source>
        <dbReference type="ARBA" id="ARBA00022519"/>
    </source>
</evidence>
<evidence type="ECO:0000256" key="12">
    <source>
        <dbReference type="ARBA" id="ARBA00022777"/>
    </source>
</evidence>
<evidence type="ECO:0000256" key="23">
    <source>
        <dbReference type="PIRSR" id="PIRSR600829-4"/>
    </source>
</evidence>
<dbReference type="RefSeq" id="WP_092116548.1">
    <property type="nucleotide sequence ID" value="NZ_FMXO01000002.1"/>
</dbReference>
<evidence type="ECO:0000256" key="20">
    <source>
        <dbReference type="PIRSR" id="PIRSR600829-1"/>
    </source>
</evidence>
<keyword evidence="7" id="KW-0997">Cell inner membrane</keyword>
<evidence type="ECO:0000256" key="22">
    <source>
        <dbReference type="PIRSR" id="PIRSR600829-3"/>
    </source>
</evidence>
<feature type="binding site" evidence="21">
    <location>
        <position position="11"/>
    </location>
    <ligand>
        <name>substrate</name>
    </ligand>
</feature>
<name>A0A1G6AG88_9BACT</name>
<keyword evidence="26" id="KW-1185">Reference proteome</keyword>
<evidence type="ECO:0000256" key="3">
    <source>
        <dbReference type="ARBA" id="ARBA00012133"/>
    </source>
</evidence>
<keyword evidence="9 24" id="KW-0812">Transmembrane</keyword>
<evidence type="ECO:0000256" key="16">
    <source>
        <dbReference type="ARBA" id="ARBA00023098"/>
    </source>
</evidence>
<keyword evidence="6" id="KW-0444">Lipid biosynthesis</keyword>
<accession>A0A1G6AG88</accession>
<dbReference type="PANTHER" id="PTHR34299">
    <property type="entry name" value="DIACYLGLYCEROL KINASE"/>
    <property type="match status" value="1"/>
</dbReference>
<dbReference type="Pfam" id="PF01219">
    <property type="entry name" value="DAGK_prokar"/>
    <property type="match status" value="1"/>
</dbReference>
<feature type="active site" description="Proton acceptor" evidence="20">
    <location>
        <position position="71"/>
    </location>
</feature>
<comment type="cofactor">
    <cofactor evidence="23">
        <name>Mg(2+)</name>
        <dbReference type="ChEBI" id="CHEBI:18420"/>
    </cofactor>
    <text evidence="23">Mn(2+), Zn(2+), Cd(2+) and Co(2+) support activity to lesser extents.</text>
</comment>
<evidence type="ECO:0000256" key="5">
    <source>
        <dbReference type="ARBA" id="ARBA00022475"/>
    </source>
</evidence>
<dbReference type="GO" id="GO:0046872">
    <property type="term" value="F:metal ion binding"/>
    <property type="evidence" value="ECO:0007669"/>
    <property type="project" value="UniProtKB-KW"/>
</dbReference>
<feature type="binding site" evidence="22">
    <location>
        <begin position="96"/>
        <end position="97"/>
    </location>
    <ligand>
        <name>ATP</name>
        <dbReference type="ChEBI" id="CHEBI:30616"/>
    </ligand>
</feature>
<comment type="catalytic activity">
    <reaction evidence="24">
        <text>a 1,2-diacyl-sn-glycerol + ATP = a 1,2-diacyl-sn-glycero-3-phosphate + ADP + H(+)</text>
        <dbReference type="Rhea" id="RHEA:10272"/>
        <dbReference type="ChEBI" id="CHEBI:15378"/>
        <dbReference type="ChEBI" id="CHEBI:17815"/>
        <dbReference type="ChEBI" id="CHEBI:30616"/>
        <dbReference type="ChEBI" id="CHEBI:58608"/>
        <dbReference type="ChEBI" id="CHEBI:456216"/>
        <dbReference type="EC" id="2.7.1.107"/>
    </reaction>
</comment>
<dbReference type="GO" id="GO:0004143">
    <property type="term" value="F:ATP-dependent diacylglycerol kinase activity"/>
    <property type="evidence" value="ECO:0007669"/>
    <property type="project" value="UniProtKB-EC"/>
</dbReference>
<comment type="subcellular location">
    <subcellularLocation>
        <location evidence="1">Cell inner membrane</location>
        <topology evidence="1">Multi-pass membrane protein</topology>
    </subcellularLocation>
</comment>
<keyword evidence="17 24" id="KW-0472">Membrane</keyword>
<dbReference type="EMBL" id="FMXO01000002">
    <property type="protein sequence ID" value="SDB07461.1"/>
    <property type="molecule type" value="Genomic_DNA"/>
</dbReference>
<dbReference type="GO" id="GO:0006654">
    <property type="term" value="P:phosphatidic acid biosynthetic process"/>
    <property type="evidence" value="ECO:0007669"/>
    <property type="project" value="InterPro"/>
</dbReference>
<evidence type="ECO:0000256" key="1">
    <source>
        <dbReference type="ARBA" id="ARBA00004429"/>
    </source>
</evidence>
<evidence type="ECO:0000256" key="17">
    <source>
        <dbReference type="ARBA" id="ARBA00023136"/>
    </source>
</evidence>
<dbReference type="Proteomes" id="UP000198771">
    <property type="component" value="Unassembled WGS sequence"/>
</dbReference>
<keyword evidence="18" id="KW-0594">Phospholipid biosynthesis</keyword>
<evidence type="ECO:0000256" key="4">
    <source>
        <dbReference type="ARBA" id="ARBA00017575"/>
    </source>
</evidence>
<feature type="binding site" evidence="22">
    <location>
        <position position="11"/>
    </location>
    <ligand>
        <name>ATP</name>
        <dbReference type="ChEBI" id="CHEBI:30616"/>
    </ligand>
</feature>
<gene>
    <name evidence="25" type="ORF">SAMN05660653_00311</name>
</gene>